<feature type="region of interest" description="Disordered" evidence="1">
    <location>
        <begin position="1"/>
        <end position="217"/>
    </location>
</feature>
<dbReference type="OMA" id="WRDFHIN"/>
<evidence type="ECO:0000313" key="5">
    <source>
        <dbReference type="Proteomes" id="UP000011715"/>
    </source>
</evidence>
<name>A0A0C4E6B4_MAGP6</name>
<accession>A0A0C4E6B4</accession>
<dbReference type="EnsemblFungi" id="MAPG_08046T0">
    <property type="protein sequence ID" value="MAPG_08046T0"/>
    <property type="gene ID" value="MAPG_08046"/>
</dbReference>
<dbReference type="EMBL" id="ADBL01001940">
    <property type="status" value="NOT_ANNOTATED_CDS"/>
    <property type="molecule type" value="Genomic_DNA"/>
</dbReference>
<dbReference type="PANTHER" id="PTHR14689">
    <property type="entry name" value="PHORBOL-ESTER_DAG-TYPE DOMAIN-CONTAINING PROTEIN"/>
    <property type="match status" value="1"/>
</dbReference>
<dbReference type="eggNOG" id="ENOG502S7B9">
    <property type="taxonomic scope" value="Eukaryota"/>
</dbReference>
<protein>
    <recommendedName>
        <fullName evidence="2">DUF4211 domain-containing protein</fullName>
    </recommendedName>
</protein>
<reference evidence="4" key="4">
    <citation type="journal article" date="2015" name="G3 (Bethesda)">
        <title>Genome sequences of three phytopathogenic species of the Magnaporthaceae family of fungi.</title>
        <authorList>
            <person name="Okagaki L.H."/>
            <person name="Nunes C.C."/>
            <person name="Sailsbery J."/>
            <person name="Clay B."/>
            <person name="Brown D."/>
            <person name="John T."/>
            <person name="Oh Y."/>
            <person name="Young N."/>
            <person name="Fitzgerald M."/>
            <person name="Haas B.J."/>
            <person name="Zeng Q."/>
            <person name="Young S."/>
            <person name="Adiconis X."/>
            <person name="Fan L."/>
            <person name="Levin J.Z."/>
            <person name="Mitchell T.K."/>
            <person name="Okubara P.A."/>
            <person name="Farman M.L."/>
            <person name="Kohn L.M."/>
            <person name="Birren B."/>
            <person name="Ma L.-J."/>
            <person name="Dean R.A."/>
        </authorList>
    </citation>
    <scope>NUCLEOTIDE SEQUENCE</scope>
    <source>
        <strain evidence="4">ATCC 64411 / 73-15</strain>
    </source>
</reference>
<feature type="compositionally biased region" description="Low complexity" evidence="1">
    <location>
        <begin position="1"/>
        <end position="18"/>
    </location>
</feature>
<reference evidence="3" key="3">
    <citation type="submission" date="2011-03" db="EMBL/GenBank/DDBJ databases">
        <title>Annotation of Magnaporthe poae ATCC 64411.</title>
        <authorList>
            <person name="Ma L.-J."/>
            <person name="Dead R."/>
            <person name="Young S.K."/>
            <person name="Zeng Q."/>
            <person name="Gargeya S."/>
            <person name="Fitzgerald M."/>
            <person name="Haas B."/>
            <person name="Abouelleil A."/>
            <person name="Alvarado L."/>
            <person name="Arachchi H.M."/>
            <person name="Berlin A."/>
            <person name="Brown A."/>
            <person name="Chapman S.B."/>
            <person name="Chen Z."/>
            <person name="Dunbar C."/>
            <person name="Freedman E."/>
            <person name="Gearin G."/>
            <person name="Gellesch M."/>
            <person name="Goldberg J."/>
            <person name="Griggs A."/>
            <person name="Gujja S."/>
            <person name="Heiman D."/>
            <person name="Howarth C."/>
            <person name="Larson L."/>
            <person name="Lui A."/>
            <person name="MacDonald P.J.P."/>
            <person name="Mehta T."/>
            <person name="Montmayeur A."/>
            <person name="Murphy C."/>
            <person name="Neiman D."/>
            <person name="Pearson M."/>
            <person name="Priest M."/>
            <person name="Roberts A."/>
            <person name="Saif S."/>
            <person name="Shea T."/>
            <person name="Shenoy N."/>
            <person name="Sisk P."/>
            <person name="Stolte C."/>
            <person name="Sykes S."/>
            <person name="Yandava C."/>
            <person name="Wortman J."/>
            <person name="Nusbaum C."/>
            <person name="Birren B."/>
        </authorList>
    </citation>
    <scope>NUCLEOTIDE SEQUENCE</scope>
    <source>
        <strain evidence="3">ATCC 64411</strain>
    </source>
</reference>
<feature type="compositionally biased region" description="Basic and acidic residues" evidence="1">
    <location>
        <begin position="142"/>
        <end position="163"/>
    </location>
</feature>
<evidence type="ECO:0000313" key="3">
    <source>
        <dbReference type="EMBL" id="KLU89069.1"/>
    </source>
</evidence>
<evidence type="ECO:0000313" key="4">
    <source>
        <dbReference type="EnsemblFungi" id="MAPG_08046T0"/>
    </source>
</evidence>
<dbReference type="Proteomes" id="UP000011715">
    <property type="component" value="Unassembled WGS sequence"/>
</dbReference>
<proteinExistence type="predicted"/>
<reference evidence="5" key="2">
    <citation type="submission" date="2010-05" db="EMBL/GenBank/DDBJ databases">
        <title>The genome sequence of Magnaporthe poae strain ATCC 64411.</title>
        <authorList>
            <person name="Ma L.-J."/>
            <person name="Dead R."/>
            <person name="Young S."/>
            <person name="Zeng Q."/>
            <person name="Koehrsen M."/>
            <person name="Alvarado L."/>
            <person name="Berlin A."/>
            <person name="Chapman S.B."/>
            <person name="Chen Z."/>
            <person name="Freedman E."/>
            <person name="Gellesch M."/>
            <person name="Goldberg J."/>
            <person name="Griggs A."/>
            <person name="Gujja S."/>
            <person name="Heilman E.R."/>
            <person name="Heiman D."/>
            <person name="Hepburn T."/>
            <person name="Howarth C."/>
            <person name="Jen D."/>
            <person name="Larson L."/>
            <person name="Mehta T."/>
            <person name="Neiman D."/>
            <person name="Pearson M."/>
            <person name="Roberts A."/>
            <person name="Saif S."/>
            <person name="Shea T."/>
            <person name="Shenoy N."/>
            <person name="Sisk P."/>
            <person name="Stolte C."/>
            <person name="Sykes S."/>
            <person name="Walk T."/>
            <person name="White J."/>
            <person name="Yandava C."/>
            <person name="Haas B."/>
            <person name="Nusbaum C."/>
            <person name="Birren B."/>
        </authorList>
    </citation>
    <scope>NUCLEOTIDE SEQUENCE [LARGE SCALE GENOMIC DNA]</scope>
    <source>
        <strain evidence="5">ATCC 64411 / 73-15</strain>
    </source>
</reference>
<reference evidence="3" key="1">
    <citation type="submission" date="2010-05" db="EMBL/GenBank/DDBJ databases">
        <title>The Genome Sequence of Magnaporthe poae strain ATCC 64411.</title>
        <authorList>
            <consortium name="The Broad Institute Genome Sequencing Platform"/>
            <consortium name="Broad Institute Genome Sequencing Center for Infectious Disease"/>
            <person name="Ma L.-J."/>
            <person name="Dead R."/>
            <person name="Young S."/>
            <person name="Zeng Q."/>
            <person name="Koehrsen M."/>
            <person name="Alvarado L."/>
            <person name="Berlin A."/>
            <person name="Chapman S.B."/>
            <person name="Chen Z."/>
            <person name="Freedman E."/>
            <person name="Gellesch M."/>
            <person name="Goldberg J."/>
            <person name="Griggs A."/>
            <person name="Gujja S."/>
            <person name="Heilman E.R."/>
            <person name="Heiman D."/>
            <person name="Hepburn T."/>
            <person name="Howarth C."/>
            <person name="Jen D."/>
            <person name="Larson L."/>
            <person name="Mehta T."/>
            <person name="Neiman D."/>
            <person name="Pearson M."/>
            <person name="Roberts A."/>
            <person name="Saif S."/>
            <person name="Shea T."/>
            <person name="Shenoy N."/>
            <person name="Sisk P."/>
            <person name="Stolte C."/>
            <person name="Sykes S."/>
            <person name="Walk T."/>
            <person name="White J."/>
            <person name="Yandava C."/>
            <person name="Haas B."/>
            <person name="Nusbaum C."/>
            <person name="Birren B."/>
        </authorList>
    </citation>
    <scope>NUCLEOTIDE SEQUENCE</scope>
    <source>
        <strain evidence="3">ATCC 64411</strain>
    </source>
</reference>
<evidence type="ECO:0000259" key="2">
    <source>
        <dbReference type="Pfam" id="PF13926"/>
    </source>
</evidence>
<dbReference type="GO" id="GO:0005634">
    <property type="term" value="C:nucleus"/>
    <property type="evidence" value="ECO:0007669"/>
    <property type="project" value="TreeGrafter"/>
</dbReference>
<dbReference type="OrthoDB" id="21499at2759"/>
<dbReference type="InterPro" id="IPR025451">
    <property type="entry name" value="DUF4211"/>
</dbReference>
<sequence>MDDKLGTAAGLDAAGTHGVVPRVNKDRRQSSDASLFPCRDEGSDDSELEDVTPVKRTPRRRNRDRRKRVASSEDDSDDGGILSSNAKRRRLVHKGALGAEESPEHGAEGTPALNGGARISQAGRRSRRDKQLRKLRQRRRQREGVGKVDETSSSSDEDRRAMYDTDPENPALSQFDDEESDDQLVAAGRNEDDKVGESSTRQATNTDMDDFIDDSATTSLPGADLGIPLEFTAQARKPMEAYFLDAVEWLVHCHINPSFDKNSPTYRMAWHKLGDEVQGLAVSRFSSSAWAAEFHRTLRARPYIDEYILDTWDANGEDWDNCQACNRTNHPATCSIRFTGVPYDPESLEDLSTGSSSEDDEDRDEDGRSIAADDHEWVVGAVCASNAQTAHELYHWKHSLKDHVGHLLTAKGFLSEEKLAEREHLSASQLGELCEAIREDWVGSGVVEELYQGFTTMLEDARIKPTTVRKRATR</sequence>
<gene>
    <name evidence="3" type="ORF">MAPG_08046</name>
</gene>
<organism evidence="4 5">
    <name type="scientific">Magnaporthiopsis poae (strain ATCC 64411 / 73-15)</name>
    <name type="common">Kentucky bluegrass fungus</name>
    <name type="synonym">Magnaporthe poae</name>
    <dbReference type="NCBI Taxonomy" id="644358"/>
    <lineage>
        <taxon>Eukaryota</taxon>
        <taxon>Fungi</taxon>
        <taxon>Dikarya</taxon>
        <taxon>Ascomycota</taxon>
        <taxon>Pezizomycotina</taxon>
        <taxon>Sordariomycetes</taxon>
        <taxon>Sordariomycetidae</taxon>
        <taxon>Magnaporthales</taxon>
        <taxon>Magnaporthaceae</taxon>
        <taxon>Magnaporthiopsis</taxon>
    </lineage>
</organism>
<feature type="domain" description="DUF4211" evidence="2">
    <location>
        <begin position="210"/>
        <end position="348"/>
    </location>
</feature>
<dbReference type="VEuPathDB" id="FungiDB:MAPG_08046"/>
<dbReference type="STRING" id="644358.A0A0C4E6B4"/>
<dbReference type="EMBL" id="GL876972">
    <property type="protein sequence ID" value="KLU89069.1"/>
    <property type="molecule type" value="Genomic_DNA"/>
</dbReference>
<reference evidence="4" key="5">
    <citation type="submission" date="2015-06" db="UniProtKB">
        <authorList>
            <consortium name="EnsemblFungi"/>
        </authorList>
    </citation>
    <scope>IDENTIFICATION</scope>
    <source>
        <strain evidence="4">ATCC 64411</strain>
    </source>
</reference>
<feature type="region of interest" description="Disordered" evidence="1">
    <location>
        <begin position="347"/>
        <end position="369"/>
    </location>
</feature>
<dbReference type="Pfam" id="PF13926">
    <property type="entry name" value="DUF4211"/>
    <property type="match status" value="1"/>
</dbReference>
<evidence type="ECO:0000256" key="1">
    <source>
        <dbReference type="SAM" id="MobiDB-lite"/>
    </source>
</evidence>
<keyword evidence="5" id="KW-1185">Reference proteome</keyword>
<feature type="compositionally biased region" description="Polar residues" evidence="1">
    <location>
        <begin position="197"/>
        <end position="206"/>
    </location>
</feature>
<dbReference type="PANTHER" id="PTHR14689:SF0">
    <property type="entry name" value="COILED-COIL DOMAIN-CONTAINING PROTEIN 82"/>
    <property type="match status" value="1"/>
</dbReference>
<dbReference type="AlphaFoldDB" id="A0A0C4E6B4"/>
<feature type="compositionally biased region" description="Basic residues" evidence="1">
    <location>
        <begin position="56"/>
        <end position="69"/>
    </location>
</feature>
<feature type="compositionally biased region" description="Basic residues" evidence="1">
    <location>
        <begin position="124"/>
        <end position="141"/>
    </location>
</feature>